<evidence type="ECO:0000313" key="12">
    <source>
        <dbReference type="Proteomes" id="UP000028945"/>
    </source>
</evidence>
<feature type="binding site" evidence="7">
    <location>
        <position position="410"/>
    </location>
    <ligand>
        <name>ATP</name>
        <dbReference type="ChEBI" id="CHEBI:30616"/>
    </ligand>
</feature>
<dbReference type="HAMAP" id="MF_02090">
    <property type="entry name" value="NadE_glutamine_dep"/>
    <property type="match status" value="1"/>
</dbReference>
<dbReference type="AlphaFoldDB" id="A0A077DDY6"/>
<dbReference type="OrthoDB" id="8817375at2"/>
<keyword evidence="5 7" id="KW-0067">ATP-binding</keyword>
<evidence type="ECO:0000256" key="7">
    <source>
        <dbReference type="HAMAP-Rule" id="MF_02090"/>
    </source>
</evidence>
<keyword evidence="4 7" id="KW-0547">Nucleotide-binding</keyword>
<evidence type="ECO:0000256" key="3">
    <source>
        <dbReference type="ARBA" id="ARBA00022598"/>
    </source>
</evidence>
<dbReference type="FunFam" id="3.40.50.620:FF:000106">
    <property type="entry name" value="Glutamine-dependent NAD(+) synthetase"/>
    <property type="match status" value="1"/>
</dbReference>
<feature type="binding site" evidence="7">
    <location>
        <position position="415"/>
    </location>
    <ligand>
        <name>deamido-NAD(+)</name>
        <dbReference type="ChEBI" id="CHEBI:58437"/>
        <note>ligand shared between two neighboring subunits</note>
    </ligand>
</feature>
<dbReference type="PANTHER" id="PTHR23090">
    <property type="entry name" value="NH 3 /GLUTAMINE-DEPENDENT NAD + SYNTHETASE"/>
    <property type="match status" value="1"/>
</dbReference>
<dbReference type="EMBL" id="CP009238">
    <property type="protein sequence ID" value="AIL32844.1"/>
    <property type="molecule type" value="Genomic_DNA"/>
</dbReference>
<accession>A0A077DDY6</accession>
<evidence type="ECO:0000313" key="11">
    <source>
        <dbReference type="EMBL" id="AIL32844.1"/>
    </source>
</evidence>
<evidence type="ECO:0000256" key="9">
    <source>
        <dbReference type="RuleBase" id="RU003811"/>
    </source>
</evidence>
<evidence type="ECO:0000259" key="10">
    <source>
        <dbReference type="PROSITE" id="PS50263"/>
    </source>
</evidence>
<comment type="pathway">
    <text evidence="1 7 8">Cofactor biosynthesis; NAD(+) biosynthesis; NAD(+) from deamido-NAD(+) (L-Gln route): step 1/1.</text>
</comment>
<dbReference type="GO" id="GO:0003952">
    <property type="term" value="F:NAD+ synthase (glutamine-hydrolyzing) activity"/>
    <property type="evidence" value="ECO:0007669"/>
    <property type="project" value="UniProtKB-UniRule"/>
</dbReference>
<dbReference type="Proteomes" id="UP000028945">
    <property type="component" value="Chromosome"/>
</dbReference>
<evidence type="ECO:0000256" key="6">
    <source>
        <dbReference type="ARBA" id="ARBA00023027"/>
    </source>
</evidence>
<feature type="binding site" evidence="7">
    <location>
        <begin position="303"/>
        <end position="310"/>
    </location>
    <ligand>
        <name>ATP</name>
        <dbReference type="ChEBI" id="CHEBI:30616"/>
    </ligand>
</feature>
<feature type="domain" description="CN hydrolase" evidence="10">
    <location>
        <begin position="9"/>
        <end position="253"/>
    </location>
</feature>
<comment type="catalytic activity">
    <reaction evidence="7 8">
        <text>deamido-NAD(+) + L-glutamine + ATP + H2O = L-glutamate + AMP + diphosphate + NAD(+) + H(+)</text>
        <dbReference type="Rhea" id="RHEA:24384"/>
        <dbReference type="ChEBI" id="CHEBI:15377"/>
        <dbReference type="ChEBI" id="CHEBI:15378"/>
        <dbReference type="ChEBI" id="CHEBI:29985"/>
        <dbReference type="ChEBI" id="CHEBI:30616"/>
        <dbReference type="ChEBI" id="CHEBI:33019"/>
        <dbReference type="ChEBI" id="CHEBI:57540"/>
        <dbReference type="ChEBI" id="CHEBI:58359"/>
        <dbReference type="ChEBI" id="CHEBI:58437"/>
        <dbReference type="ChEBI" id="CHEBI:456215"/>
        <dbReference type="EC" id="6.3.5.1"/>
    </reaction>
</comment>
<name>A0A077DDY6_9BURK</name>
<evidence type="ECO:0000256" key="8">
    <source>
        <dbReference type="PIRNR" id="PIRNR006630"/>
    </source>
</evidence>
<dbReference type="KEGG" id="bpsi:IX83_05510"/>
<reference evidence="11 12" key="1">
    <citation type="journal article" date="2014" name="BMC Genomics">
        <title>A genomic perspective on a new bacterial genus and species from the Alcaligenaceae family, Basilea psittacipulmonis.</title>
        <authorList>
            <person name="Whiteson K.L."/>
            <person name="Hernandez D."/>
            <person name="Lazarevic V."/>
            <person name="Gaia N."/>
            <person name="Farinelli L."/>
            <person name="Francois P."/>
            <person name="Pilo P."/>
            <person name="Frey J."/>
            <person name="Schrenzel J."/>
        </authorList>
    </citation>
    <scope>NUCLEOTIDE SEQUENCE [LARGE SCALE GENOMIC DNA]</scope>
    <source>
        <strain evidence="11 12">DSM 24701</strain>
    </source>
</reference>
<comment type="similarity">
    <text evidence="9">Belongs to the NAD synthetase family.</text>
</comment>
<feature type="binding site" evidence="7">
    <location>
        <position position="525"/>
    </location>
    <ligand>
        <name>deamido-NAD(+)</name>
        <dbReference type="ChEBI" id="CHEBI:58437"/>
        <note>ligand shared between two neighboring subunits</note>
    </ligand>
</feature>
<dbReference type="InterPro" id="IPR014445">
    <property type="entry name" value="Gln-dep_NAD_synthase"/>
</dbReference>
<organism evidence="11 12">
    <name type="scientific">Basilea psittacipulmonis DSM 24701</name>
    <dbReference type="NCBI Taxonomy" id="1072685"/>
    <lineage>
        <taxon>Bacteria</taxon>
        <taxon>Pseudomonadati</taxon>
        <taxon>Pseudomonadota</taxon>
        <taxon>Betaproteobacteria</taxon>
        <taxon>Burkholderiales</taxon>
        <taxon>Alcaligenaceae</taxon>
        <taxon>Basilea</taxon>
    </lineage>
</organism>
<feature type="active site" description="For glutaminase activity" evidence="7">
    <location>
        <position position="121"/>
    </location>
</feature>
<dbReference type="GO" id="GO:0004359">
    <property type="term" value="F:glutaminase activity"/>
    <property type="evidence" value="ECO:0007669"/>
    <property type="project" value="InterPro"/>
</dbReference>
<feature type="active site" description="Nucleophile; for glutaminase activity" evidence="7">
    <location>
        <position position="157"/>
    </location>
</feature>
<gene>
    <name evidence="7" type="primary">nadE</name>
    <name evidence="11" type="ORF">IX83_05510</name>
</gene>
<dbReference type="RefSeq" id="WP_038499975.1">
    <property type="nucleotide sequence ID" value="NZ_AFWK01000008.1"/>
</dbReference>
<dbReference type="CDD" id="cd07570">
    <property type="entry name" value="GAT_Gln-NAD-synth"/>
    <property type="match status" value="1"/>
</dbReference>
<dbReference type="PIRSF" id="PIRSF006630">
    <property type="entry name" value="NADS_GAT"/>
    <property type="match status" value="1"/>
</dbReference>
<keyword evidence="3 7" id="KW-0436">Ligase</keyword>
<dbReference type="Pfam" id="PF00795">
    <property type="entry name" value="CN_hydrolase"/>
    <property type="match status" value="1"/>
</dbReference>
<evidence type="ECO:0000256" key="1">
    <source>
        <dbReference type="ARBA" id="ARBA00005188"/>
    </source>
</evidence>
<protein>
    <recommendedName>
        <fullName evidence="7 8">Glutamine-dependent NAD(+) synthetase</fullName>
        <ecNumber evidence="7 8">6.3.5.1</ecNumber>
    </recommendedName>
    <alternativeName>
        <fullName evidence="7 8">NAD(+) synthase [glutamine-hydrolyzing]</fullName>
    </alternativeName>
</protein>
<dbReference type="NCBIfam" id="TIGR00552">
    <property type="entry name" value="nadE"/>
    <property type="match status" value="1"/>
</dbReference>
<dbReference type="eggNOG" id="COG0388">
    <property type="taxonomic scope" value="Bacteria"/>
</dbReference>
<dbReference type="GO" id="GO:0005737">
    <property type="term" value="C:cytoplasm"/>
    <property type="evidence" value="ECO:0007669"/>
    <property type="project" value="InterPro"/>
</dbReference>
<comment type="caution">
    <text evidence="7">Lacks conserved residue(s) required for the propagation of feature annotation.</text>
</comment>
<dbReference type="eggNOG" id="COG0171">
    <property type="taxonomic scope" value="Bacteria"/>
</dbReference>
<dbReference type="GO" id="GO:0008795">
    <property type="term" value="F:NAD+ synthase activity"/>
    <property type="evidence" value="ECO:0007669"/>
    <property type="project" value="UniProtKB-UniRule"/>
</dbReference>
<feature type="binding site" evidence="7">
    <location>
        <position position="127"/>
    </location>
    <ligand>
        <name>L-glutamine</name>
        <dbReference type="ChEBI" id="CHEBI:58359"/>
    </ligand>
</feature>
<proteinExistence type="inferred from homology"/>
<dbReference type="InterPro" id="IPR036526">
    <property type="entry name" value="C-N_Hydrolase_sf"/>
</dbReference>
<dbReference type="HOGENOM" id="CLU_022313_2_0_4"/>
<dbReference type="UniPathway" id="UPA00253">
    <property type="reaction ID" value="UER00334"/>
</dbReference>
<feature type="binding site" evidence="7">
    <location>
        <position position="189"/>
    </location>
    <ligand>
        <name>L-glutamine</name>
        <dbReference type="ChEBI" id="CHEBI:58359"/>
    </ligand>
</feature>
<dbReference type="CDD" id="cd00553">
    <property type="entry name" value="NAD_synthase"/>
    <property type="match status" value="1"/>
</dbReference>
<dbReference type="PROSITE" id="PS50263">
    <property type="entry name" value="CN_HYDROLASE"/>
    <property type="match status" value="1"/>
</dbReference>
<dbReference type="SUPFAM" id="SSF52402">
    <property type="entry name" value="Adenine nucleotide alpha hydrolases-like"/>
    <property type="match status" value="1"/>
</dbReference>
<keyword evidence="6 7" id="KW-0520">NAD</keyword>
<sequence length="554" mass="62180">MNTKDKDSLIISYAQLNATVGDFKKNKKRILDAVHQASNRHAKVLLLPELMLSGYPTEDLMLRTDFIKNQSLALNELKTALTQYPDIYVILGLIDFDESRQCYYNTAVCIKNGELVATYYKHELPNYAVFDEKRYFTPGQTPCVLEIDGHKFGIAICEDIWFEHIAQTYEKLGVETILSLNASPFTYSKVSERLAVIQKNIVSRGLNCVYVNMVGGQDELVFDGSSMVVNADGVIADELPDCQESIGFVSLNGTKWSAKTCIPLEQEPVLAHDKSIEARIWRCLCMATRDYVHKTGFKDIVLGLSGGIDSAVVLAIAHDALGSEHCRAVMMPSRYTADISLLDAAKMAKDLNVTYHEIEIAPMMQSFASALSPIFAGLKEDTTEENLQARIRGNLLMALSNKFGSLVLTTGNKSELATGYCTLYGDMVGAYAVIKDVYKTLVYDLAKWRNQHSPVIPERIITRPPSAELRDNQVDQDSLPEYDVLDAILRYMVEKNESSSEIIARGFKQEEVLKVARLLKINEYKRRQGAIGPKITSRAFGRDWRYPIAQSYYF</sequence>
<dbReference type="PANTHER" id="PTHR23090:SF9">
    <property type="entry name" value="GLUTAMINE-DEPENDENT NAD(+) SYNTHETASE"/>
    <property type="match status" value="1"/>
</dbReference>
<dbReference type="InterPro" id="IPR022310">
    <property type="entry name" value="NAD/GMP_synthase"/>
</dbReference>
<dbReference type="EC" id="6.3.5.1" evidence="7 8"/>
<dbReference type="STRING" id="1072685.IX83_05510"/>
<comment type="function">
    <text evidence="7">Catalyzes the ATP-dependent amidation of deamido-NAD to form NAD. Uses L-glutamine as a nitrogen source.</text>
</comment>
<dbReference type="Pfam" id="PF02540">
    <property type="entry name" value="NAD_synthase"/>
    <property type="match status" value="1"/>
</dbReference>
<dbReference type="GO" id="GO:0005524">
    <property type="term" value="F:ATP binding"/>
    <property type="evidence" value="ECO:0007669"/>
    <property type="project" value="UniProtKB-UniRule"/>
</dbReference>
<keyword evidence="12" id="KW-1185">Reference proteome</keyword>
<feature type="binding site" evidence="7">
    <location>
        <position position="183"/>
    </location>
    <ligand>
        <name>L-glutamine</name>
        <dbReference type="ChEBI" id="CHEBI:58359"/>
    </ligand>
</feature>
<evidence type="ECO:0000256" key="5">
    <source>
        <dbReference type="ARBA" id="ARBA00022840"/>
    </source>
</evidence>
<feature type="binding site" evidence="7">
    <location>
        <position position="386"/>
    </location>
    <ligand>
        <name>deamido-NAD(+)</name>
        <dbReference type="ChEBI" id="CHEBI:58437"/>
        <note>ligand shared between two neighboring subunits</note>
    </ligand>
</feature>
<dbReference type="GO" id="GO:0009435">
    <property type="term" value="P:NAD+ biosynthetic process"/>
    <property type="evidence" value="ECO:0007669"/>
    <property type="project" value="UniProtKB-UniRule"/>
</dbReference>
<dbReference type="InterPro" id="IPR003010">
    <property type="entry name" value="C-N_Hydrolase"/>
</dbReference>
<feature type="active site" description="Proton acceptor; for glutaminase activity" evidence="7">
    <location>
        <position position="49"/>
    </location>
</feature>
<dbReference type="NCBIfam" id="NF010588">
    <property type="entry name" value="PRK13981.1"/>
    <property type="match status" value="1"/>
</dbReference>
<comment type="similarity">
    <text evidence="2 7 8">In the C-terminal section; belongs to the NAD synthetase family.</text>
</comment>
<dbReference type="Gene3D" id="3.40.50.620">
    <property type="entry name" value="HUPs"/>
    <property type="match status" value="1"/>
</dbReference>
<dbReference type="SUPFAM" id="SSF56317">
    <property type="entry name" value="Carbon-nitrogen hydrolase"/>
    <property type="match status" value="1"/>
</dbReference>
<evidence type="ECO:0000256" key="4">
    <source>
        <dbReference type="ARBA" id="ARBA00022741"/>
    </source>
</evidence>
<dbReference type="InterPro" id="IPR003694">
    <property type="entry name" value="NAD_synthase"/>
</dbReference>
<evidence type="ECO:0000256" key="2">
    <source>
        <dbReference type="ARBA" id="ARBA00007145"/>
    </source>
</evidence>
<dbReference type="Gene3D" id="3.60.110.10">
    <property type="entry name" value="Carbon-nitrogen hydrolase"/>
    <property type="match status" value="1"/>
</dbReference>
<dbReference type="InterPro" id="IPR014729">
    <property type="entry name" value="Rossmann-like_a/b/a_fold"/>
</dbReference>